<evidence type="ECO:0000313" key="2">
    <source>
        <dbReference type="EMBL" id="KAG7511318.1"/>
    </source>
</evidence>
<comment type="caution">
    <text evidence="2">The sequence shown here is derived from an EMBL/GenBank/DDBJ whole genome shotgun (WGS) entry which is preliminary data.</text>
</comment>
<reference evidence="2 3" key="1">
    <citation type="journal article" date="2021" name="Sci. Rep.">
        <title>Chromosome anchoring in Senegalese sole (Solea senegalensis) reveals sex-associated markers and genome rearrangements in flatfish.</title>
        <authorList>
            <person name="Guerrero-Cozar I."/>
            <person name="Gomez-Garrido J."/>
            <person name="Berbel C."/>
            <person name="Martinez-Blanch J.F."/>
            <person name="Alioto T."/>
            <person name="Claros M.G."/>
            <person name="Gagnaire P.A."/>
            <person name="Manchado M."/>
        </authorList>
    </citation>
    <scope>NUCLEOTIDE SEQUENCE [LARGE SCALE GENOMIC DNA]</scope>
    <source>
        <strain evidence="2">Sse05_10M</strain>
    </source>
</reference>
<feature type="transmembrane region" description="Helical" evidence="1">
    <location>
        <begin position="122"/>
        <end position="142"/>
    </location>
</feature>
<keyword evidence="3" id="KW-1185">Reference proteome</keyword>
<accession>A0AAV6S383</accession>
<protein>
    <submittedName>
        <fullName evidence="2">Uncharacterized protein</fullName>
    </submittedName>
</protein>
<evidence type="ECO:0000256" key="1">
    <source>
        <dbReference type="SAM" id="Phobius"/>
    </source>
</evidence>
<keyword evidence="1" id="KW-1133">Transmembrane helix</keyword>
<feature type="transmembrane region" description="Helical" evidence="1">
    <location>
        <begin position="233"/>
        <end position="252"/>
    </location>
</feature>
<sequence length="289" mass="31647">MDWDTANESAGCSLSHLLWCTGLKRLDSDITVLWTTYACSHHPTSAWLGLALGAASYHLPKRPHAPPTYPVVVGSAAGAVCGGLSAVVLHNVHHNCQTVCAGTTADCQHRDRISSTRHHAQVYTITAAVPISPSLTSMLTTWVSLIHKIISMDRPTQHTPNHIALVFLLLKVCASVAVFDMENNCAMCSFAKPPGSGLTTTDWLTSWLTWMKKLSRLDIYPPKMKLPVLTRGFILTVAPVLTAIIVLLLLLHDVSYTHADVMEDAAGTDHFWGEERSDFKRSQRRGSQS</sequence>
<dbReference type="EMBL" id="JAGKHQ010000008">
    <property type="protein sequence ID" value="KAG7511318.1"/>
    <property type="molecule type" value="Genomic_DNA"/>
</dbReference>
<dbReference type="Proteomes" id="UP000693946">
    <property type="component" value="Linkage Group LG16"/>
</dbReference>
<dbReference type="AlphaFoldDB" id="A0AAV6S383"/>
<name>A0AAV6S383_SOLSE</name>
<gene>
    <name evidence="2" type="ORF">JOB18_046942</name>
</gene>
<feature type="transmembrane region" description="Helical" evidence="1">
    <location>
        <begin position="162"/>
        <end position="179"/>
    </location>
</feature>
<organism evidence="2 3">
    <name type="scientific">Solea senegalensis</name>
    <name type="common">Senegalese sole</name>
    <dbReference type="NCBI Taxonomy" id="28829"/>
    <lineage>
        <taxon>Eukaryota</taxon>
        <taxon>Metazoa</taxon>
        <taxon>Chordata</taxon>
        <taxon>Craniata</taxon>
        <taxon>Vertebrata</taxon>
        <taxon>Euteleostomi</taxon>
        <taxon>Actinopterygii</taxon>
        <taxon>Neopterygii</taxon>
        <taxon>Teleostei</taxon>
        <taxon>Neoteleostei</taxon>
        <taxon>Acanthomorphata</taxon>
        <taxon>Carangaria</taxon>
        <taxon>Pleuronectiformes</taxon>
        <taxon>Pleuronectoidei</taxon>
        <taxon>Soleidae</taxon>
        <taxon>Solea</taxon>
    </lineage>
</organism>
<proteinExistence type="predicted"/>
<keyword evidence="1" id="KW-0812">Transmembrane</keyword>
<evidence type="ECO:0000313" key="3">
    <source>
        <dbReference type="Proteomes" id="UP000693946"/>
    </source>
</evidence>
<keyword evidence="1" id="KW-0472">Membrane</keyword>